<dbReference type="NCBIfam" id="NF000584">
    <property type="entry name" value="PRK00009.1"/>
    <property type="match status" value="1"/>
</dbReference>
<dbReference type="InterPro" id="IPR021135">
    <property type="entry name" value="PEP_COase"/>
</dbReference>
<dbReference type="PANTHER" id="PTHR30523">
    <property type="entry name" value="PHOSPHOENOLPYRUVATE CARBOXYLASE"/>
    <property type="match status" value="1"/>
</dbReference>
<reference evidence="14 15" key="1">
    <citation type="journal article" date="2015" name="Genome Announc.">
        <title>Genomes of Geoalkalibacter ferrihydriticus Z-0531T and Geoalkalibacter subterraneus Red1T, Two Haloalkaliphilic Metal-Reducing Deltaproteobacteria.</title>
        <authorList>
            <person name="Badalamenti J.P."/>
            <person name="Krajmalnik-Brown R."/>
            <person name="Torres C.I."/>
            <person name="Bond D.R."/>
        </authorList>
    </citation>
    <scope>NUCLEOTIDE SEQUENCE [LARGE SCALE GENOMIC DNA]</scope>
    <source>
        <strain evidence="14 15">Red1</strain>
    </source>
</reference>
<dbReference type="AlphaFoldDB" id="A0A0B5FE32"/>
<name>A0A0B5FE32_9BACT</name>
<organism evidence="14 15">
    <name type="scientific">Geoalkalibacter subterraneus</name>
    <dbReference type="NCBI Taxonomy" id="483547"/>
    <lineage>
        <taxon>Bacteria</taxon>
        <taxon>Pseudomonadati</taxon>
        <taxon>Thermodesulfobacteriota</taxon>
        <taxon>Desulfuromonadia</taxon>
        <taxon>Desulfuromonadales</taxon>
        <taxon>Geoalkalibacteraceae</taxon>
        <taxon>Geoalkalibacter</taxon>
    </lineage>
</organism>
<comment type="subunit">
    <text evidence="10">Homotetramer.</text>
</comment>
<dbReference type="Proteomes" id="UP000035036">
    <property type="component" value="Chromosome"/>
</dbReference>
<feature type="active site" evidence="10 11">
    <location>
        <position position="179"/>
    </location>
</feature>
<feature type="region of interest" description="Disordered" evidence="13">
    <location>
        <begin position="127"/>
        <end position="148"/>
    </location>
</feature>
<evidence type="ECO:0000256" key="3">
    <source>
        <dbReference type="ARBA" id="ARBA00008346"/>
    </source>
</evidence>
<evidence type="ECO:0000256" key="7">
    <source>
        <dbReference type="ARBA" id="ARBA00023239"/>
    </source>
</evidence>
<dbReference type="EMBL" id="CP010311">
    <property type="protein sequence ID" value="AJF06417.1"/>
    <property type="molecule type" value="Genomic_DNA"/>
</dbReference>
<evidence type="ECO:0000256" key="4">
    <source>
        <dbReference type="ARBA" id="ARBA00012305"/>
    </source>
</evidence>
<dbReference type="Pfam" id="PF00311">
    <property type="entry name" value="PEPcase"/>
    <property type="match status" value="1"/>
</dbReference>
<dbReference type="SUPFAM" id="SSF51621">
    <property type="entry name" value="Phosphoenolpyruvate/pyruvate domain"/>
    <property type="match status" value="1"/>
</dbReference>
<evidence type="ECO:0000256" key="13">
    <source>
        <dbReference type="SAM" id="MobiDB-lite"/>
    </source>
</evidence>
<dbReference type="GO" id="GO:0006107">
    <property type="term" value="P:oxaloacetate metabolic process"/>
    <property type="evidence" value="ECO:0007669"/>
    <property type="project" value="UniProtKB-UniRule"/>
</dbReference>
<dbReference type="InterPro" id="IPR033129">
    <property type="entry name" value="PEPCASE_His_AS"/>
</dbReference>
<dbReference type="HAMAP" id="MF_00595">
    <property type="entry name" value="PEPcase_type1"/>
    <property type="match status" value="1"/>
</dbReference>
<dbReference type="OrthoDB" id="9768133at2"/>
<dbReference type="RefSeq" id="WP_040200028.1">
    <property type="nucleotide sequence ID" value="NZ_CP010311.1"/>
</dbReference>
<dbReference type="GO" id="GO:0005829">
    <property type="term" value="C:cytosol"/>
    <property type="evidence" value="ECO:0007669"/>
    <property type="project" value="TreeGrafter"/>
</dbReference>
<keyword evidence="8 10" id="KW-0120">Carbon dioxide fixation</keyword>
<dbReference type="InterPro" id="IPR018129">
    <property type="entry name" value="PEP_COase_Lys_AS"/>
</dbReference>
<evidence type="ECO:0000256" key="6">
    <source>
        <dbReference type="ARBA" id="ARBA00022842"/>
    </source>
</evidence>
<dbReference type="GO" id="GO:0008964">
    <property type="term" value="F:phosphoenolpyruvate carboxylase activity"/>
    <property type="evidence" value="ECO:0007669"/>
    <property type="project" value="UniProtKB-UniRule"/>
</dbReference>
<evidence type="ECO:0000256" key="2">
    <source>
        <dbReference type="ARBA" id="ARBA00003670"/>
    </source>
</evidence>
<comment type="similarity">
    <text evidence="3 10">Belongs to the PEPCase type 1 family.</text>
</comment>
<dbReference type="HOGENOM" id="CLU_006557_2_0_7"/>
<dbReference type="KEGG" id="gsb:GSUB_07480"/>
<comment type="cofactor">
    <cofactor evidence="1 10">
        <name>Mg(2+)</name>
        <dbReference type="ChEBI" id="CHEBI:18420"/>
    </cofactor>
</comment>
<proteinExistence type="inferred from homology"/>
<gene>
    <name evidence="10" type="primary">ppc</name>
    <name evidence="14" type="ORF">GSUB_07480</name>
</gene>
<evidence type="ECO:0000256" key="10">
    <source>
        <dbReference type="HAMAP-Rule" id="MF_00595"/>
    </source>
</evidence>
<comment type="function">
    <text evidence="2 10">Forms oxaloacetate, a four-carbon dicarboxylic acid source for the tricarboxylic acid cycle.</text>
</comment>
<keyword evidence="15" id="KW-1185">Reference proteome</keyword>
<dbReference type="PANTHER" id="PTHR30523:SF6">
    <property type="entry name" value="PHOSPHOENOLPYRUVATE CARBOXYLASE"/>
    <property type="match status" value="1"/>
</dbReference>
<dbReference type="GO" id="GO:0006099">
    <property type="term" value="P:tricarboxylic acid cycle"/>
    <property type="evidence" value="ECO:0007669"/>
    <property type="project" value="InterPro"/>
</dbReference>
<dbReference type="GO" id="GO:0000287">
    <property type="term" value="F:magnesium ion binding"/>
    <property type="evidence" value="ECO:0007669"/>
    <property type="project" value="UniProtKB-UniRule"/>
</dbReference>
<evidence type="ECO:0000256" key="8">
    <source>
        <dbReference type="ARBA" id="ARBA00023300"/>
    </source>
</evidence>
<dbReference type="PROSITE" id="PS00393">
    <property type="entry name" value="PEPCASE_2"/>
    <property type="match status" value="1"/>
</dbReference>
<evidence type="ECO:0000256" key="1">
    <source>
        <dbReference type="ARBA" id="ARBA00001946"/>
    </source>
</evidence>
<protein>
    <recommendedName>
        <fullName evidence="5 10">Phosphoenolpyruvate carboxylase</fullName>
        <shortName evidence="10">PEPC</shortName>
        <shortName evidence="10">PEPCase</shortName>
        <ecNumber evidence="4 10">4.1.1.31</ecNumber>
    </recommendedName>
</protein>
<keyword evidence="7 10" id="KW-0456">Lyase</keyword>
<evidence type="ECO:0000313" key="15">
    <source>
        <dbReference type="Proteomes" id="UP000035036"/>
    </source>
</evidence>
<dbReference type="EC" id="4.1.1.31" evidence="4 10"/>
<keyword evidence="14" id="KW-0670">Pyruvate</keyword>
<dbReference type="InterPro" id="IPR022805">
    <property type="entry name" value="PEP_COase_bac/pln-type"/>
</dbReference>
<evidence type="ECO:0000256" key="11">
    <source>
        <dbReference type="PROSITE-ProRule" id="PRU10111"/>
    </source>
</evidence>
<feature type="active site" evidence="10 12">
    <location>
        <position position="593"/>
    </location>
</feature>
<evidence type="ECO:0000256" key="5">
    <source>
        <dbReference type="ARBA" id="ARBA00022419"/>
    </source>
</evidence>
<sequence length="931" mass="105874">MEKPVTFWKADSQSERLNELITHEEDIKERPLRRDVRSLGMLLGVVLREQAGEHIFNTEELLRKKSIRHRELCNNDQGEALGCPEELQLEEESKQLVAQLSLHDAHQVIKAFGVFFELTNLAETNHRKRRRRATRLEHGGDKPGSLRGTLQRMKDAGIDTSAARDFLSCIQVVPVFTAHPTEVARRVVRYKRRRIDRILEQLDRLPLSVTEAARRQDEILSEITALWQTDEVRRRQPSVGDEIRMGIDHYRESLVEPLPDFYRDLAEAFSEVYGEEVLPADLPSLIRFGSWIGGDRDGNPFVTPSATRDALERARETILRIYVDNMEELRELLTASACRVGVAQELLEAIEQALHKYPEAATMTGSYPDCEHYRKFLRIALHRLQKTLEDPRHPEAYKSPEELTEELQLVRRSLSAHDGERLARSYVDPILRRLQTFGFHLHTLDIRQHAKVHRAAVEELGSGARMLEQTENVLAGAPSEKTLELLDTLKTIAILKRDYPPASIRSYIISGATCIEDVFNLLWLCNISGIRVKGDPESKDPGLMPVPLFESIEDLRNAPQICRDLWTTPDYTPLLDSWDRHQEIMLGYSDSNKDGGMLTSTWEIFKAHRDLHRVAAECNVKLTLFHGRGGTVGRGGTPTHRAIVAQPAGAFTGSLKITEQGEVINFKYADAALALRNLELMTAASLEALARPGLVDPEPRSEWIEAMDEMSATAFSFYRAQIADNPDILPYFEQATPVLEFDLAKIGSRPARRKDNSSLDDLRAIPWGFGWIQSRHMIPGWFSVGQALQSFAEKHDHGLSLLREMMQKFPLFRDMIRNVEVALAKVDLPLARLYAGLVEDDALRERVFTLFVEEFRRTRSMVLSVTGQQAVLERTPDMAQSLRLRNPYVDPLSLIQVELLRRKRRDEQNDELNYVLAATINGIAAGLRNTG</sequence>
<evidence type="ECO:0000313" key="14">
    <source>
        <dbReference type="EMBL" id="AJF06417.1"/>
    </source>
</evidence>
<dbReference type="Gene3D" id="1.20.1440.90">
    <property type="entry name" value="Phosphoenolpyruvate/pyruvate domain"/>
    <property type="match status" value="1"/>
</dbReference>
<dbReference type="PROSITE" id="PS00781">
    <property type="entry name" value="PEPCASE_1"/>
    <property type="match status" value="1"/>
</dbReference>
<comment type="catalytic activity">
    <reaction evidence="9 10">
        <text>oxaloacetate + phosphate = phosphoenolpyruvate + hydrogencarbonate</text>
        <dbReference type="Rhea" id="RHEA:28370"/>
        <dbReference type="ChEBI" id="CHEBI:16452"/>
        <dbReference type="ChEBI" id="CHEBI:17544"/>
        <dbReference type="ChEBI" id="CHEBI:43474"/>
        <dbReference type="ChEBI" id="CHEBI:58702"/>
        <dbReference type="EC" id="4.1.1.31"/>
    </reaction>
</comment>
<keyword evidence="6 10" id="KW-0460">Magnesium</keyword>
<evidence type="ECO:0000256" key="12">
    <source>
        <dbReference type="PROSITE-ProRule" id="PRU10112"/>
    </source>
</evidence>
<dbReference type="PRINTS" id="PR00150">
    <property type="entry name" value="PEPCARBXLASE"/>
</dbReference>
<dbReference type="GO" id="GO:0015977">
    <property type="term" value="P:carbon fixation"/>
    <property type="evidence" value="ECO:0007669"/>
    <property type="project" value="UniProtKB-UniRule"/>
</dbReference>
<evidence type="ECO:0000256" key="9">
    <source>
        <dbReference type="ARBA" id="ARBA00048995"/>
    </source>
</evidence>
<accession>A0A0B5FE32</accession>
<dbReference type="InterPro" id="IPR015813">
    <property type="entry name" value="Pyrv/PenolPyrv_kinase-like_dom"/>
</dbReference>
<dbReference type="STRING" id="483547.GSUB_07480"/>